<keyword evidence="1" id="KW-1133">Transmembrane helix</keyword>
<dbReference type="PANTHER" id="PTHR30093:SF2">
    <property type="entry name" value="TYPE II SECRETION SYSTEM PROTEIN H"/>
    <property type="match status" value="1"/>
</dbReference>
<dbReference type="PANTHER" id="PTHR30093">
    <property type="entry name" value="GENERAL SECRETION PATHWAY PROTEIN G"/>
    <property type="match status" value="1"/>
</dbReference>
<dbReference type="Pfam" id="PF07596">
    <property type="entry name" value="SBP_bac_10"/>
    <property type="match status" value="1"/>
</dbReference>
<accession>A0A517VWI9</accession>
<name>A0A517VWI9_9PLAN</name>
<dbReference type="Proteomes" id="UP000318704">
    <property type="component" value="Chromosome"/>
</dbReference>
<keyword evidence="1" id="KW-0472">Membrane</keyword>
<evidence type="ECO:0000313" key="3">
    <source>
        <dbReference type="EMBL" id="QDT97365.1"/>
    </source>
</evidence>
<dbReference type="SUPFAM" id="SSF54523">
    <property type="entry name" value="Pili subunits"/>
    <property type="match status" value="1"/>
</dbReference>
<dbReference type="NCBIfam" id="TIGR04294">
    <property type="entry name" value="pre_pil_HX9DG"/>
    <property type="match status" value="1"/>
</dbReference>
<dbReference type="InterPro" id="IPR011453">
    <property type="entry name" value="DUF1559"/>
</dbReference>
<dbReference type="AlphaFoldDB" id="A0A517VWI9"/>
<proteinExistence type="predicted"/>
<dbReference type="Gene3D" id="3.30.700.10">
    <property type="entry name" value="Glycoprotein, Type 4 Pilin"/>
    <property type="match status" value="1"/>
</dbReference>
<dbReference type="RefSeq" id="WP_144990884.1">
    <property type="nucleotide sequence ID" value="NZ_CP037920.1"/>
</dbReference>
<feature type="domain" description="DUF1559" evidence="2">
    <location>
        <begin position="40"/>
        <end position="325"/>
    </location>
</feature>
<keyword evidence="1" id="KW-0812">Transmembrane</keyword>
<gene>
    <name evidence="3" type="primary">xcpT_29</name>
    <name evidence="3" type="ORF">V144x_28400</name>
</gene>
<dbReference type="InterPro" id="IPR012902">
    <property type="entry name" value="N_methyl_site"/>
</dbReference>
<evidence type="ECO:0000259" key="2">
    <source>
        <dbReference type="Pfam" id="PF07596"/>
    </source>
</evidence>
<dbReference type="InterPro" id="IPR045584">
    <property type="entry name" value="Pilin-like"/>
</dbReference>
<dbReference type="InterPro" id="IPR027558">
    <property type="entry name" value="Pre_pil_HX9DG_C"/>
</dbReference>
<reference evidence="3 4" key="1">
    <citation type="submission" date="2019-03" db="EMBL/GenBank/DDBJ databases">
        <title>Deep-cultivation of Planctomycetes and their phenomic and genomic characterization uncovers novel biology.</title>
        <authorList>
            <person name="Wiegand S."/>
            <person name="Jogler M."/>
            <person name="Boedeker C."/>
            <person name="Pinto D."/>
            <person name="Vollmers J."/>
            <person name="Rivas-Marin E."/>
            <person name="Kohn T."/>
            <person name="Peeters S.H."/>
            <person name="Heuer A."/>
            <person name="Rast P."/>
            <person name="Oberbeckmann S."/>
            <person name="Bunk B."/>
            <person name="Jeske O."/>
            <person name="Meyerdierks A."/>
            <person name="Storesund J.E."/>
            <person name="Kallscheuer N."/>
            <person name="Luecker S."/>
            <person name="Lage O.M."/>
            <person name="Pohl T."/>
            <person name="Merkel B.J."/>
            <person name="Hornburger P."/>
            <person name="Mueller R.-W."/>
            <person name="Bruemmer F."/>
            <person name="Labrenz M."/>
            <person name="Spormann A.M."/>
            <person name="Op den Camp H."/>
            <person name="Overmann J."/>
            <person name="Amann R."/>
            <person name="Jetten M.S.M."/>
            <person name="Mascher T."/>
            <person name="Medema M.H."/>
            <person name="Devos D.P."/>
            <person name="Kaster A.-K."/>
            <person name="Ovreas L."/>
            <person name="Rohde M."/>
            <person name="Galperin M.Y."/>
            <person name="Jogler C."/>
        </authorList>
    </citation>
    <scope>NUCLEOTIDE SEQUENCE [LARGE SCALE GENOMIC DNA]</scope>
    <source>
        <strain evidence="3 4">V144</strain>
    </source>
</reference>
<organism evidence="3 4">
    <name type="scientific">Gimesia aquarii</name>
    <dbReference type="NCBI Taxonomy" id="2527964"/>
    <lineage>
        <taxon>Bacteria</taxon>
        <taxon>Pseudomonadati</taxon>
        <taxon>Planctomycetota</taxon>
        <taxon>Planctomycetia</taxon>
        <taxon>Planctomycetales</taxon>
        <taxon>Planctomycetaceae</taxon>
        <taxon>Gimesia</taxon>
    </lineage>
</organism>
<sequence>MRNKLYLREKPHLCGFTLIELLVVIAIIAILIALLLPAVQQAREAARRTQCKNNLKQIGLALHNYHDAHNAFPQVATWGRWNGSAYAAYHHTGIAAILPYLDQAPLYNQIDFNLPAWGQPHLERQLPALRCPTDTPGFDTPGSTHGVAVTNYAFAHGYDWWSRGRLHRQGGTEIWSGGIFTPQASSRIKDIIDGTSNTVAVGETSTLGFKANIVNGVNQTPQHTCGTGVIRQGAGESVFRAAFVAGSFTDAMHAGGQDLNGQVYVNPDGSAISGWFRAGPHLLAPHFQSSWGINTDWPGASSQHVGGIQVTMADGAVRFVSENIDWLVWNGLNTSHNSEIIGEF</sequence>
<dbReference type="Pfam" id="PF07963">
    <property type="entry name" value="N_methyl"/>
    <property type="match status" value="1"/>
</dbReference>
<protein>
    <submittedName>
        <fullName evidence="3">Type II secretion system protein G</fullName>
    </submittedName>
</protein>
<evidence type="ECO:0000313" key="4">
    <source>
        <dbReference type="Proteomes" id="UP000318704"/>
    </source>
</evidence>
<dbReference type="NCBIfam" id="TIGR02532">
    <property type="entry name" value="IV_pilin_GFxxxE"/>
    <property type="match status" value="1"/>
</dbReference>
<dbReference type="KEGG" id="gaw:V144x_28400"/>
<evidence type="ECO:0000256" key="1">
    <source>
        <dbReference type="SAM" id="Phobius"/>
    </source>
</evidence>
<feature type="transmembrane region" description="Helical" evidence="1">
    <location>
        <begin position="12"/>
        <end position="36"/>
    </location>
</feature>
<dbReference type="EMBL" id="CP037920">
    <property type="protein sequence ID" value="QDT97365.1"/>
    <property type="molecule type" value="Genomic_DNA"/>
</dbReference>